<organism evidence="4 5">
    <name type="scientific">Hypsibius exemplaris</name>
    <name type="common">Freshwater tardigrade</name>
    <dbReference type="NCBI Taxonomy" id="2072580"/>
    <lineage>
        <taxon>Eukaryota</taxon>
        <taxon>Metazoa</taxon>
        <taxon>Ecdysozoa</taxon>
        <taxon>Tardigrada</taxon>
        <taxon>Eutardigrada</taxon>
        <taxon>Parachela</taxon>
        <taxon>Hypsibioidea</taxon>
        <taxon>Hypsibiidae</taxon>
        <taxon>Hypsibius</taxon>
    </lineage>
</organism>
<dbReference type="InterPro" id="IPR011583">
    <property type="entry name" value="Chitinase_II/V-like_cat"/>
</dbReference>
<proteinExistence type="predicted"/>
<evidence type="ECO:0000313" key="5">
    <source>
        <dbReference type="Proteomes" id="UP000192578"/>
    </source>
</evidence>
<dbReference type="EMBL" id="MTYJ01000082">
    <property type="protein sequence ID" value="OQV15813.1"/>
    <property type="molecule type" value="Genomic_DNA"/>
</dbReference>
<dbReference type="SMART" id="SM00636">
    <property type="entry name" value="Glyco_18"/>
    <property type="match status" value="1"/>
</dbReference>
<feature type="signal peptide" evidence="2">
    <location>
        <begin position="1"/>
        <end position="23"/>
    </location>
</feature>
<dbReference type="PROSITE" id="PS51910">
    <property type="entry name" value="GH18_2"/>
    <property type="match status" value="1"/>
</dbReference>
<evidence type="ECO:0000259" key="3">
    <source>
        <dbReference type="PROSITE" id="PS51910"/>
    </source>
</evidence>
<evidence type="ECO:0000313" key="4">
    <source>
        <dbReference type="EMBL" id="OQV15813.1"/>
    </source>
</evidence>
<dbReference type="FunFam" id="3.10.50.10:FF:000001">
    <property type="entry name" value="Chitinase 3-like 1"/>
    <property type="match status" value="1"/>
</dbReference>
<name>A0A1W0WL15_HYPEX</name>
<evidence type="ECO:0000256" key="1">
    <source>
        <dbReference type="ARBA" id="ARBA00023157"/>
    </source>
</evidence>
<dbReference type="AlphaFoldDB" id="A0A1W0WL15"/>
<dbReference type="InterPro" id="IPR029070">
    <property type="entry name" value="Chitinase_insertion_sf"/>
</dbReference>
<dbReference type="InterPro" id="IPR017853">
    <property type="entry name" value="GH"/>
</dbReference>
<dbReference type="PANTHER" id="PTHR11177:SF317">
    <property type="entry name" value="CHITINASE 12-RELATED"/>
    <property type="match status" value="1"/>
</dbReference>
<dbReference type="OrthoDB" id="76388at2759"/>
<feature type="domain" description="GH18" evidence="3">
    <location>
        <begin position="31"/>
        <end position="416"/>
    </location>
</feature>
<feature type="chain" id="PRO_5012641894" evidence="2">
    <location>
        <begin position="24"/>
        <end position="416"/>
    </location>
</feature>
<dbReference type="InterPro" id="IPR001223">
    <property type="entry name" value="Glyco_hydro18_cat"/>
</dbReference>
<accession>A0A1W0WL15</accession>
<comment type="caution">
    <text evidence="4">The sequence shown here is derived from an EMBL/GenBank/DDBJ whole genome shotgun (WGS) entry which is preliminary data.</text>
</comment>
<dbReference type="PANTHER" id="PTHR11177">
    <property type="entry name" value="CHITINASE"/>
    <property type="match status" value="1"/>
</dbReference>
<sequence>MLVSGCFIATLVVCAITLPTTQSIEPTFVLPHRGCYFSSWSIYRPGKAHFLPRHIDPSLCTILYYAFAEIKLDTPSSSGTSNIRTRATQSFGFLTKAGSSPYTNASVSVMDTASQLKFLKRKNPNLKLILSIGGWGTASTITSIASSADLRRLFIPSLIRTIREIGYDGLDISWEWPTKSDAPYFTSLFTEIRAALDAEAQSTRTTRLIFTAAVGNTTMPGYNFPLMFQVLDLINLMTYDLHTPYFEPGETGHHTQLYPPFSNTSSTNVRDFAEKWEEVGAPKSKLVLGLATYGNTWNLTNADKFGIGAPTNGHGPQGFYTRSDGYMAYYELCEKIRSGEIISTVQPDIKTPYARSTVGKWWTSYEDENSLREKVKWAIGKQYSGVFVWDITFDDFFGGCGAKYPLLNAIKSEYRA</sequence>
<dbReference type="Gene3D" id="3.10.50.10">
    <property type="match status" value="1"/>
</dbReference>
<dbReference type="SUPFAM" id="SSF51445">
    <property type="entry name" value="(Trans)glycosidases"/>
    <property type="match status" value="1"/>
</dbReference>
<dbReference type="GO" id="GO:0006032">
    <property type="term" value="P:chitin catabolic process"/>
    <property type="evidence" value="ECO:0007669"/>
    <property type="project" value="TreeGrafter"/>
</dbReference>
<gene>
    <name evidence="4" type="ORF">BV898_10065</name>
</gene>
<dbReference type="SUPFAM" id="SSF54556">
    <property type="entry name" value="Chitinase insertion domain"/>
    <property type="match status" value="1"/>
</dbReference>
<keyword evidence="2" id="KW-0732">Signal</keyword>
<dbReference type="GO" id="GO:0005576">
    <property type="term" value="C:extracellular region"/>
    <property type="evidence" value="ECO:0007669"/>
    <property type="project" value="TreeGrafter"/>
</dbReference>
<keyword evidence="1" id="KW-1015">Disulfide bond</keyword>
<protein>
    <submittedName>
        <fullName evidence="4">Acidic mammalian chitinase</fullName>
    </submittedName>
</protein>
<reference evidence="5" key="1">
    <citation type="submission" date="2017-01" db="EMBL/GenBank/DDBJ databases">
        <title>Comparative genomics of anhydrobiosis in the tardigrade Hypsibius dujardini.</title>
        <authorList>
            <person name="Yoshida Y."/>
            <person name="Koutsovoulos G."/>
            <person name="Laetsch D."/>
            <person name="Stevens L."/>
            <person name="Kumar S."/>
            <person name="Horikawa D."/>
            <person name="Ishino K."/>
            <person name="Komine S."/>
            <person name="Tomita M."/>
            <person name="Blaxter M."/>
            <person name="Arakawa K."/>
        </authorList>
    </citation>
    <scope>NUCLEOTIDE SEQUENCE [LARGE SCALE GENOMIC DNA]</scope>
    <source>
        <strain evidence="5">Z151</strain>
    </source>
</reference>
<evidence type="ECO:0000256" key="2">
    <source>
        <dbReference type="SAM" id="SignalP"/>
    </source>
</evidence>
<dbReference type="GO" id="GO:0008061">
    <property type="term" value="F:chitin binding"/>
    <property type="evidence" value="ECO:0007669"/>
    <property type="project" value="InterPro"/>
</dbReference>
<dbReference type="GO" id="GO:0005975">
    <property type="term" value="P:carbohydrate metabolic process"/>
    <property type="evidence" value="ECO:0007669"/>
    <property type="project" value="InterPro"/>
</dbReference>
<dbReference type="Pfam" id="PF00704">
    <property type="entry name" value="Glyco_hydro_18"/>
    <property type="match status" value="1"/>
</dbReference>
<dbReference type="GO" id="GO:0004568">
    <property type="term" value="F:chitinase activity"/>
    <property type="evidence" value="ECO:0007669"/>
    <property type="project" value="TreeGrafter"/>
</dbReference>
<keyword evidence="5" id="KW-1185">Reference proteome</keyword>
<dbReference type="Proteomes" id="UP000192578">
    <property type="component" value="Unassembled WGS sequence"/>
</dbReference>
<dbReference type="Gene3D" id="3.20.20.80">
    <property type="entry name" value="Glycosidases"/>
    <property type="match status" value="1"/>
</dbReference>
<dbReference type="InterPro" id="IPR050314">
    <property type="entry name" value="Glycosyl_Hydrlase_18"/>
</dbReference>